<comment type="caution">
    <text evidence="2">The sequence shown here is derived from an EMBL/GenBank/DDBJ whole genome shotgun (WGS) entry which is preliminary data.</text>
</comment>
<dbReference type="AlphaFoldDB" id="A0A8S0ZSL0"/>
<proteinExistence type="predicted"/>
<sequence length="81" mass="9439">MSECEIMSIEKLGQIMCRDDIKRVAEFEDDAQDMDKENKENNAVEEDEANFEKGKNEEEGDDTEEEMESECLMDDEFCSLQ</sequence>
<feature type="compositionally biased region" description="Basic and acidic residues" evidence="1">
    <location>
        <begin position="33"/>
        <end position="42"/>
    </location>
</feature>
<dbReference type="EMBL" id="CADEBC010000494">
    <property type="protein sequence ID" value="CAB3237658.1"/>
    <property type="molecule type" value="Genomic_DNA"/>
</dbReference>
<reference evidence="2 3" key="1">
    <citation type="submission" date="2020-04" db="EMBL/GenBank/DDBJ databases">
        <authorList>
            <person name="Wallbank WR R."/>
            <person name="Pardo Diaz C."/>
            <person name="Kozak K."/>
            <person name="Martin S."/>
            <person name="Jiggins C."/>
            <person name="Moest M."/>
            <person name="Warren A I."/>
            <person name="Byers J.R.P. K."/>
            <person name="Montejo-Kovacevich G."/>
            <person name="Yen C E."/>
        </authorList>
    </citation>
    <scope>NUCLEOTIDE SEQUENCE [LARGE SCALE GENOMIC DNA]</scope>
</reference>
<feature type="compositionally biased region" description="Acidic residues" evidence="1">
    <location>
        <begin position="58"/>
        <end position="81"/>
    </location>
</feature>
<dbReference type="Proteomes" id="UP000494106">
    <property type="component" value="Unassembled WGS sequence"/>
</dbReference>
<evidence type="ECO:0000313" key="2">
    <source>
        <dbReference type="EMBL" id="CAB3237658.1"/>
    </source>
</evidence>
<evidence type="ECO:0000256" key="1">
    <source>
        <dbReference type="SAM" id="MobiDB-lite"/>
    </source>
</evidence>
<accession>A0A8S0ZSL0</accession>
<protein>
    <submittedName>
        <fullName evidence="2">Uncharacterized protein</fullName>
    </submittedName>
</protein>
<feature type="region of interest" description="Disordered" evidence="1">
    <location>
        <begin position="29"/>
        <end position="81"/>
    </location>
</feature>
<keyword evidence="3" id="KW-1185">Reference proteome</keyword>
<organism evidence="2 3">
    <name type="scientific">Arctia plantaginis</name>
    <name type="common">Wood tiger moth</name>
    <name type="synonym">Phalaena plantaginis</name>
    <dbReference type="NCBI Taxonomy" id="874455"/>
    <lineage>
        <taxon>Eukaryota</taxon>
        <taxon>Metazoa</taxon>
        <taxon>Ecdysozoa</taxon>
        <taxon>Arthropoda</taxon>
        <taxon>Hexapoda</taxon>
        <taxon>Insecta</taxon>
        <taxon>Pterygota</taxon>
        <taxon>Neoptera</taxon>
        <taxon>Endopterygota</taxon>
        <taxon>Lepidoptera</taxon>
        <taxon>Glossata</taxon>
        <taxon>Ditrysia</taxon>
        <taxon>Noctuoidea</taxon>
        <taxon>Erebidae</taxon>
        <taxon>Arctiinae</taxon>
        <taxon>Arctia</taxon>
    </lineage>
</organism>
<name>A0A8S0ZSL0_ARCPL</name>
<evidence type="ECO:0000313" key="3">
    <source>
        <dbReference type="Proteomes" id="UP000494106"/>
    </source>
</evidence>
<gene>
    <name evidence="2" type="ORF">APLA_LOCUS7021</name>
</gene>